<dbReference type="InterPro" id="IPR041267">
    <property type="entry name" value="NLRP_HD2"/>
</dbReference>
<dbReference type="SMART" id="SM00368">
    <property type="entry name" value="LRR_RI"/>
    <property type="match status" value="8"/>
</dbReference>
<evidence type="ECO:0000259" key="6">
    <source>
        <dbReference type="Pfam" id="PF17776"/>
    </source>
</evidence>
<organism evidence="8">
    <name type="scientific">Mustela putorius furo</name>
    <name type="common">European domestic ferret</name>
    <name type="synonym">Mustela furo</name>
    <dbReference type="NCBI Taxonomy" id="9669"/>
    <lineage>
        <taxon>Eukaryota</taxon>
        <taxon>Metazoa</taxon>
        <taxon>Chordata</taxon>
        <taxon>Craniata</taxon>
        <taxon>Vertebrata</taxon>
        <taxon>Euteleostomi</taxon>
        <taxon>Mammalia</taxon>
        <taxon>Eutheria</taxon>
        <taxon>Laurasiatheria</taxon>
        <taxon>Carnivora</taxon>
        <taxon>Caniformia</taxon>
        <taxon>Musteloidea</taxon>
        <taxon>Mustelidae</taxon>
        <taxon>Mustelinae</taxon>
        <taxon>Mustela</taxon>
    </lineage>
</organism>
<dbReference type="GO" id="GO:0005524">
    <property type="term" value="F:ATP binding"/>
    <property type="evidence" value="ECO:0007669"/>
    <property type="project" value="UniProtKB-KW"/>
</dbReference>
<evidence type="ECO:0000259" key="5">
    <source>
        <dbReference type="Pfam" id="PF05729"/>
    </source>
</evidence>
<dbReference type="GeneTree" id="ENSGT00940000164181"/>
<dbReference type="Gene3D" id="3.40.50.300">
    <property type="entry name" value="P-loop containing nucleotide triphosphate hydrolases"/>
    <property type="match status" value="1"/>
</dbReference>
<dbReference type="InterPro" id="IPR050637">
    <property type="entry name" value="NLRP_innate_immun_reg"/>
</dbReference>
<dbReference type="GO" id="GO:0043124">
    <property type="term" value="P:negative regulation of canonical NF-kappaB signal transduction"/>
    <property type="evidence" value="ECO:0007669"/>
    <property type="project" value="TreeGrafter"/>
</dbReference>
<accession>M3XXJ0</accession>
<dbReference type="InterPro" id="IPR032675">
    <property type="entry name" value="LRR_dom_sf"/>
</dbReference>
<dbReference type="Gene3D" id="3.80.10.10">
    <property type="entry name" value="Ribonuclease Inhibitor"/>
    <property type="match status" value="1"/>
</dbReference>
<dbReference type="InterPro" id="IPR007111">
    <property type="entry name" value="NACHT_NTPase"/>
</dbReference>
<dbReference type="OMA" id="EICHIAN"/>
<dbReference type="InterPro" id="IPR027417">
    <property type="entry name" value="P-loop_NTPase"/>
</dbReference>
<dbReference type="AlphaFoldDB" id="M3XXJ0"/>
<protein>
    <recommendedName>
        <fullName evidence="9">NACHT domain-containing protein</fullName>
    </recommendedName>
</protein>
<sequence>ETAVVYKFMFDWAAGMVTPGRCNYLIYINCREINHIGNLTVLINTLLNKDGPILDTILVYPEKVLFILNGFPELQYPVGNQEEDLSANLQKKKTVETLLCSFVKKKLFPESSLLITAQPTTMRRFHTLLQQPIQAEIVWFTDAEKRVYFLSQLSGACAALRLFYELSSLPIISWMICSVLQSQGDGNRTLMRSLQTVTAVYLFYFSKCLKTLAGISVWKGLSCLWGLCSLAAEGLQNQQVLFEVSDLRRHGIGVHDIKSLFEKTKQNKGTVNVYIFLHFSFQEFLNAVFYDLKNDSSWVFFDQVGETWKEIFQQYGHGFSSLIIQFLFSLLHKGKGKAMETTFGRKVSLGLQEELLKWTEKEIKDKSSRRQIDPMDLFHCMRFRKKNMYKSIQAHHHFLALSINKVNHLHFPYFMLASSQRVQRFAHLQRVQRGLDNCISSLGSSMETEGSMGYMHIVNFWKRSFQLCSLPVSQLHLLCQALYNPYCKIKDLNVLSVHISSTQAQAPLFPNSLPHRQHRRVANLCCVVRPGLTTANTTLTMESASQDSGTKLLCEGLKQPNCILWTLRLYRCLISPASCGVLAAILSTSQWLTDLEFSETRLEASALKLLCEGLKDPNCKLRKFNLSTCYLPDASCMELSSFLHVSQTLKELFAFANAVGDTGVQLLCEGLQHAKTILQNLVLSECSLSAASCESLAQVLSSTWRLTRLLLINNKIEDLGLKLLCKGLKQPDCQLKDLALWTCHLTGEFCQDLCNVLYTNEYLRDLDLSDNASGDEGMQVRCEGLKDPSCKLQTLW</sequence>
<dbReference type="GO" id="GO:0071345">
    <property type="term" value="P:cellular response to cytokine stimulus"/>
    <property type="evidence" value="ECO:0007669"/>
    <property type="project" value="TreeGrafter"/>
</dbReference>
<feature type="domain" description="NOD1/2 winged helix" evidence="7">
    <location>
        <begin position="223"/>
        <end position="276"/>
    </location>
</feature>
<dbReference type="SUPFAM" id="SSF52047">
    <property type="entry name" value="RNI-like"/>
    <property type="match status" value="1"/>
</dbReference>
<dbReference type="Pfam" id="PF17776">
    <property type="entry name" value="NLRC4_HD2"/>
    <property type="match status" value="1"/>
</dbReference>
<dbReference type="GO" id="GO:0050728">
    <property type="term" value="P:negative regulation of inflammatory response"/>
    <property type="evidence" value="ECO:0007669"/>
    <property type="project" value="TreeGrafter"/>
</dbReference>
<keyword evidence="3" id="KW-0547">Nucleotide-binding</keyword>
<dbReference type="PANTHER" id="PTHR45690">
    <property type="entry name" value="NACHT, LRR AND PYD DOMAINS-CONTAINING PROTEIN 12"/>
    <property type="match status" value="1"/>
</dbReference>
<evidence type="ECO:0000256" key="4">
    <source>
        <dbReference type="ARBA" id="ARBA00022840"/>
    </source>
</evidence>
<evidence type="ECO:0000313" key="8">
    <source>
        <dbReference type="Ensembl" id="ENSMPUP00000003790.1"/>
    </source>
</evidence>
<dbReference type="Pfam" id="PF05729">
    <property type="entry name" value="NACHT"/>
    <property type="match status" value="1"/>
</dbReference>
<evidence type="ECO:0008006" key="9">
    <source>
        <dbReference type="Google" id="ProtNLM"/>
    </source>
</evidence>
<feature type="domain" description="NACHT LRR and PYD" evidence="6">
    <location>
        <begin position="278"/>
        <end position="381"/>
    </location>
</feature>
<keyword evidence="4" id="KW-0067">ATP-binding</keyword>
<keyword evidence="1" id="KW-0433">Leucine-rich repeat</keyword>
<dbReference type="STRING" id="9669.ENSMPUP00000003790"/>
<dbReference type="InterPro" id="IPR041075">
    <property type="entry name" value="NOD1/2_WH"/>
</dbReference>
<evidence type="ECO:0000256" key="3">
    <source>
        <dbReference type="ARBA" id="ARBA00022741"/>
    </source>
</evidence>
<evidence type="ECO:0000256" key="2">
    <source>
        <dbReference type="ARBA" id="ARBA00022737"/>
    </source>
</evidence>
<evidence type="ECO:0000259" key="7">
    <source>
        <dbReference type="Pfam" id="PF17779"/>
    </source>
</evidence>
<dbReference type="Ensembl" id="ENSMPUT00000003859.1">
    <property type="protein sequence ID" value="ENSMPUP00000003790.1"/>
    <property type="gene ID" value="ENSMPUG00000003821.1"/>
</dbReference>
<dbReference type="Pfam" id="PF17779">
    <property type="entry name" value="WHD_NOD2"/>
    <property type="match status" value="1"/>
</dbReference>
<dbReference type="GO" id="GO:0045345">
    <property type="term" value="P:positive regulation of MHC class I biosynthetic process"/>
    <property type="evidence" value="ECO:0007669"/>
    <property type="project" value="TreeGrafter"/>
</dbReference>
<dbReference type="HOGENOM" id="CLU_002274_2_1_1"/>
<dbReference type="GO" id="GO:0005737">
    <property type="term" value="C:cytoplasm"/>
    <property type="evidence" value="ECO:0007669"/>
    <property type="project" value="TreeGrafter"/>
</dbReference>
<dbReference type="InParanoid" id="M3XXJ0"/>
<dbReference type="eggNOG" id="ENOG502QS9E">
    <property type="taxonomic scope" value="Eukaryota"/>
</dbReference>
<keyword evidence="2" id="KW-0677">Repeat</keyword>
<dbReference type="EMBL" id="AEYP01071675">
    <property type="status" value="NOT_ANNOTATED_CDS"/>
    <property type="molecule type" value="Genomic_DNA"/>
</dbReference>
<evidence type="ECO:0000256" key="1">
    <source>
        <dbReference type="ARBA" id="ARBA00022614"/>
    </source>
</evidence>
<dbReference type="PANTHER" id="PTHR45690:SF3">
    <property type="entry name" value="NACHT DOMAIN-CONTAINING PROTEIN"/>
    <property type="match status" value="1"/>
</dbReference>
<proteinExistence type="predicted"/>
<reference evidence="8" key="1">
    <citation type="submission" date="2024-06" db="UniProtKB">
        <authorList>
            <consortium name="Ensembl"/>
        </authorList>
    </citation>
    <scope>IDENTIFICATION</scope>
</reference>
<feature type="domain" description="NACHT" evidence="5">
    <location>
        <begin position="2"/>
        <end position="153"/>
    </location>
</feature>
<name>M3XXJ0_MUSPF</name>